<feature type="chain" id="PRO_5022110205" description="Secreted protein" evidence="1">
    <location>
        <begin position="25"/>
        <end position="213"/>
    </location>
</feature>
<evidence type="ECO:0000313" key="2">
    <source>
        <dbReference type="EMBL" id="QDU30614.1"/>
    </source>
</evidence>
<organism evidence="2 3">
    <name type="scientific">Anatilimnocola aggregata</name>
    <dbReference type="NCBI Taxonomy" id="2528021"/>
    <lineage>
        <taxon>Bacteria</taxon>
        <taxon>Pseudomonadati</taxon>
        <taxon>Planctomycetota</taxon>
        <taxon>Planctomycetia</taxon>
        <taxon>Pirellulales</taxon>
        <taxon>Pirellulaceae</taxon>
        <taxon>Anatilimnocola</taxon>
    </lineage>
</organism>
<sequence precursor="true">MLFLSRCCLAGLIFVIALSTSRGADRPAKPTHILQPVMLEVQPTQPNGNPWDTGIGAFARPDPQVTMMRNDPKLLQVATDMLIDVMEQRMKDLGRPVPPRFREVFARGAMTSLRCGKSLEALQNPELTAIRGKFASDTTVASDSLLTKLVDGGMKVAVDDNILIFVNDTDLAAHDLMGQTELKITKDLLAKGEVELKFNSVDSLRLKLLPIAD</sequence>
<proteinExistence type="predicted"/>
<feature type="signal peptide" evidence="1">
    <location>
        <begin position="1"/>
        <end position="24"/>
    </location>
</feature>
<dbReference type="Proteomes" id="UP000315017">
    <property type="component" value="Chromosome"/>
</dbReference>
<keyword evidence="1" id="KW-0732">Signal</keyword>
<protein>
    <recommendedName>
        <fullName evidence="4">Secreted protein</fullName>
    </recommendedName>
</protein>
<name>A0A517YK69_9BACT</name>
<reference evidence="2 3" key="1">
    <citation type="submission" date="2019-02" db="EMBL/GenBank/DDBJ databases">
        <title>Deep-cultivation of Planctomycetes and their phenomic and genomic characterization uncovers novel biology.</title>
        <authorList>
            <person name="Wiegand S."/>
            <person name="Jogler M."/>
            <person name="Boedeker C."/>
            <person name="Pinto D."/>
            <person name="Vollmers J."/>
            <person name="Rivas-Marin E."/>
            <person name="Kohn T."/>
            <person name="Peeters S.H."/>
            <person name="Heuer A."/>
            <person name="Rast P."/>
            <person name="Oberbeckmann S."/>
            <person name="Bunk B."/>
            <person name="Jeske O."/>
            <person name="Meyerdierks A."/>
            <person name="Storesund J.E."/>
            <person name="Kallscheuer N."/>
            <person name="Luecker S."/>
            <person name="Lage O.M."/>
            <person name="Pohl T."/>
            <person name="Merkel B.J."/>
            <person name="Hornburger P."/>
            <person name="Mueller R.-W."/>
            <person name="Bruemmer F."/>
            <person name="Labrenz M."/>
            <person name="Spormann A.M."/>
            <person name="Op den Camp H."/>
            <person name="Overmann J."/>
            <person name="Amann R."/>
            <person name="Jetten M.S.M."/>
            <person name="Mascher T."/>
            <person name="Medema M.H."/>
            <person name="Devos D.P."/>
            <person name="Kaster A.-K."/>
            <person name="Ovreas L."/>
            <person name="Rohde M."/>
            <person name="Galperin M.Y."/>
            <person name="Jogler C."/>
        </authorList>
    </citation>
    <scope>NUCLEOTIDE SEQUENCE [LARGE SCALE GENOMIC DNA]</scope>
    <source>
        <strain evidence="2 3">ETA_A8</strain>
    </source>
</reference>
<accession>A0A517YK69</accession>
<dbReference type="KEGG" id="aagg:ETAA8_57600"/>
<evidence type="ECO:0000256" key="1">
    <source>
        <dbReference type="SAM" id="SignalP"/>
    </source>
</evidence>
<gene>
    <name evidence="2" type="ORF">ETAA8_57600</name>
</gene>
<dbReference type="EMBL" id="CP036274">
    <property type="protein sequence ID" value="QDU30614.1"/>
    <property type="molecule type" value="Genomic_DNA"/>
</dbReference>
<evidence type="ECO:0000313" key="3">
    <source>
        <dbReference type="Proteomes" id="UP000315017"/>
    </source>
</evidence>
<keyword evidence="3" id="KW-1185">Reference proteome</keyword>
<evidence type="ECO:0008006" key="4">
    <source>
        <dbReference type="Google" id="ProtNLM"/>
    </source>
</evidence>
<dbReference type="AlphaFoldDB" id="A0A517YK69"/>